<dbReference type="InterPro" id="IPR031357">
    <property type="entry name" value="Stealth_CR3"/>
</dbReference>
<dbReference type="AlphaFoldDB" id="A0A9P6NEK4"/>
<reference evidence="3" key="1">
    <citation type="submission" date="2013-11" db="EMBL/GenBank/DDBJ databases">
        <title>Genome sequence of the fusiform rust pathogen reveals effectors for host alternation and coevolution with pine.</title>
        <authorList>
            <consortium name="DOE Joint Genome Institute"/>
            <person name="Smith K."/>
            <person name="Pendleton A."/>
            <person name="Kubisiak T."/>
            <person name="Anderson C."/>
            <person name="Salamov A."/>
            <person name="Aerts A."/>
            <person name="Riley R."/>
            <person name="Clum A."/>
            <person name="Lindquist E."/>
            <person name="Ence D."/>
            <person name="Campbell M."/>
            <person name="Kronenberg Z."/>
            <person name="Feau N."/>
            <person name="Dhillon B."/>
            <person name="Hamelin R."/>
            <person name="Burleigh J."/>
            <person name="Smith J."/>
            <person name="Yandell M."/>
            <person name="Nelson C."/>
            <person name="Grigoriev I."/>
            <person name="Davis J."/>
        </authorList>
    </citation>
    <scope>NUCLEOTIDE SEQUENCE</scope>
    <source>
        <strain evidence="3">G11</strain>
    </source>
</reference>
<dbReference type="PROSITE" id="PS50222">
    <property type="entry name" value="EF_HAND_2"/>
    <property type="match status" value="1"/>
</dbReference>
<comment type="caution">
    <text evidence="3">The sequence shown here is derived from an EMBL/GenBank/DDBJ whole genome shotgun (WGS) entry which is preliminary data.</text>
</comment>
<dbReference type="GO" id="GO:0005794">
    <property type="term" value="C:Golgi apparatus"/>
    <property type="evidence" value="ECO:0007669"/>
    <property type="project" value="TreeGrafter"/>
</dbReference>
<dbReference type="OrthoDB" id="263283at2759"/>
<evidence type="ECO:0000313" key="4">
    <source>
        <dbReference type="Proteomes" id="UP000886653"/>
    </source>
</evidence>
<evidence type="ECO:0000259" key="2">
    <source>
        <dbReference type="PROSITE" id="PS50222"/>
    </source>
</evidence>
<keyword evidence="4" id="KW-1185">Reference proteome</keyword>
<dbReference type="Pfam" id="PF17102">
    <property type="entry name" value="Stealth_CR3"/>
    <property type="match status" value="1"/>
</dbReference>
<dbReference type="Proteomes" id="UP000886653">
    <property type="component" value="Unassembled WGS sequence"/>
</dbReference>
<protein>
    <recommendedName>
        <fullName evidence="2">EF-hand domain-containing protein</fullName>
    </recommendedName>
</protein>
<evidence type="ECO:0000256" key="1">
    <source>
        <dbReference type="ARBA" id="ARBA00022679"/>
    </source>
</evidence>
<dbReference type="InterPro" id="IPR002048">
    <property type="entry name" value="EF_hand_dom"/>
</dbReference>
<dbReference type="GO" id="GO:0003976">
    <property type="term" value="F:UDP-N-acetylglucosamine-lysosomal-enzyme N-acetylglucosaminephosphotransferase activity"/>
    <property type="evidence" value="ECO:0007669"/>
    <property type="project" value="TreeGrafter"/>
</dbReference>
<feature type="domain" description="EF-hand" evidence="2">
    <location>
        <begin position="420"/>
        <end position="447"/>
    </location>
</feature>
<evidence type="ECO:0000313" key="3">
    <source>
        <dbReference type="EMBL" id="KAG0145365.1"/>
    </source>
</evidence>
<dbReference type="PANTHER" id="PTHR24045:SF0">
    <property type="entry name" value="N-ACETYLGLUCOSAMINE-1-PHOSPHOTRANSFERASE SUBUNITS ALPHA_BETA"/>
    <property type="match status" value="1"/>
</dbReference>
<accession>A0A9P6NEK4</accession>
<sequence>MCTHQNLYNHNSWTKIPAIAFETSYPSKEGNPISPYQQTRAQRVFFDLPSQLPESKQCHDLWISQQTLSPVDLVHQKLLAAQSSPILDVLWTWVNGSDPVINKVRDRYASLPNAYPTNPVVAASIKAVPGLGTENSHFRQHNELRYSMRSVAASLTTCSNLIRAFNLFTVDFSVLDLRLAGVDTDLVAGPSDHTKRWGSIPSWINQSVLDPNITSPDQKPLVRILHHSEAYNGNVVNHPLIFDSFAIESRIPKMRALKDTVLYLNDDYFTLRMSKSFHSDLDTILTGPVLHLQFDLPVGSENPWSISGGKGNDIVTSEGEWTALGYTTLELNELNVFLLSGLGNWLLDARFGVRERCYNDHIARVFSMPIVRELASVWEKEFAATEKVGFRSHGPEVNLAYLHAWYLVEKHCEALLYSFVMLRIDKDLDGMISLEEYANLLTDVGAEDSHTILKVEPMERSRRASRFLDAFRRLGIPLPLETEYIWTAPDGYPLGSKETCQLSIASCIDYNSATSSQDLFRRLAFEHVRCGDCLLKQLINRDDLSSVLPPVEPGFVTSNSVPWSEADHLGPTSSWHQVSFEVDLPLVRKVGKREMAIRKLERYNYVIGYSNYSFVTIRDPQEAALRLFPLYNQSHPSAYLTINDDIVDPGFISYVQSQFQLLFRKRFSSPIGWWEHSV</sequence>
<dbReference type="InterPro" id="IPR047141">
    <property type="entry name" value="Stealth"/>
</dbReference>
<name>A0A9P6NEK4_9BASI</name>
<gene>
    <name evidence="3" type="ORF">CROQUDRAFT_671819</name>
</gene>
<dbReference type="EMBL" id="MU167278">
    <property type="protein sequence ID" value="KAG0145365.1"/>
    <property type="molecule type" value="Genomic_DNA"/>
</dbReference>
<proteinExistence type="predicted"/>
<dbReference type="PANTHER" id="PTHR24045">
    <property type="match status" value="1"/>
</dbReference>
<dbReference type="GO" id="GO:0005509">
    <property type="term" value="F:calcium ion binding"/>
    <property type="evidence" value="ECO:0007669"/>
    <property type="project" value="InterPro"/>
</dbReference>
<keyword evidence="1" id="KW-0808">Transferase</keyword>
<organism evidence="3 4">
    <name type="scientific">Cronartium quercuum f. sp. fusiforme G11</name>
    <dbReference type="NCBI Taxonomy" id="708437"/>
    <lineage>
        <taxon>Eukaryota</taxon>
        <taxon>Fungi</taxon>
        <taxon>Dikarya</taxon>
        <taxon>Basidiomycota</taxon>
        <taxon>Pucciniomycotina</taxon>
        <taxon>Pucciniomycetes</taxon>
        <taxon>Pucciniales</taxon>
        <taxon>Coleosporiaceae</taxon>
        <taxon>Cronartium</taxon>
    </lineage>
</organism>
<dbReference type="GO" id="GO:0046835">
    <property type="term" value="P:carbohydrate phosphorylation"/>
    <property type="evidence" value="ECO:0007669"/>
    <property type="project" value="TreeGrafter"/>
</dbReference>